<feature type="transmembrane region" description="Helical" evidence="1">
    <location>
        <begin position="212"/>
        <end position="233"/>
    </location>
</feature>
<sequence length="466" mass="53103">MNLYECFSLAFLGHASDGALDPSGVLLHAVESFLPNVSTTLLQDTKPQQMKQGSISDVLRCIVSEWGTNAQTNFYIPPQHFAGYSYLFEDDGQSGRLSFNGEIQRSAHHYARTNFYGHHHPAFVYAEEPNNLHPHHYEVYNMRGNSPHMPKMTVTSIYSSFNSTRLQGDSVNGRLVYHRESSANAPHKFEPAQMTIPYIHPQLNMPVPPLHLPWYFGALCWSFALAGVVMLNLPQNWTLRGGGRVAGSRMDEYQRHWFPYRAFAWVLILCQSPCSFLADYVHMTNISSWHPIDRFLACILMSMELVKIVVMRPYTRPLIYILYLICCGVAICCFLKSQEAQKRLDADGFVFWHNGWHCYPITGTIVHLLESHLNRRWAEYYSFDYSAGDEREDSTGCVQGGILLSRFKKPKDDTVTKKSIKTVRVICHDGRHTSSVTNASGMVSLGIRRSRRIEGMKVKLQTSTTM</sequence>
<feature type="transmembrane region" description="Helical" evidence="1">
    <location>
        <begin position="262"/>
        <end position="282"/>
    </location>
</feature>
<feature type="transmembrane region" description="Helical" evidence="1">
    <location>
        <begin position="317"/>
        <end position="335"/>
    </location>
</feature>
<accession>A0ABD3NL96</accession>
<evidence type="ECO:0000256" key="1">
    <source>
        <dbReference type="SAM" id="Phobius"/>
    </source>
</evidence>
<keyword evidence="1" id="KW-0472">Membrane</keyword>
<dbReference type="EMBL" id="JALLAZ020001340">
    <property type="protein sequence ID" value="KAL3776641.1"/>
    <property type="molecule type" value="Genomic_DNA"/>
</dbReference>
<organism evidence="2 3">
    <name type="scientific">Stephanodiscus triporus</name>
    <dbReference type="NCBI Taxonomy" id="2934178"/>
    <lineage>
        <taxon>Eukaryota</taxon>
        <taxon>Sar</taxon>
        <taxon>Stramenopiles</taxon>
        <taxon>Ochrophyta</taxon>
        <taxon>Bacillariophyta</taxon>
        <taxon>Coscinodiscophyceae</taxon>
        <taxon>Thalassiosirophycidae</taxon>
        <taxon>Stephanodiscales</taxon>
        <taxon>Stephanodiscaceae</taxon>
        <taxon>Stephanodiscus</taxon>
    </lineage>
</organism>
<name>A0ABD3NL96_9STRA</name>
<dbReference type="AlphaFoldDB" id="A0ABD3NL96"/>
<keyword evidence="3" id="KW-1185">Reference proteome</keyword>
<proteinExistence type="predicted"/>
<gene>
    <name evidence="2" type="ORF">ACHAW5_010660</name>
</gene>
<reference evidence="2 3" key="1">
    <citation type="submission" date="2024-10" db="EMBL/GenBank/DDBJ databases">
        <title>Updated reference genomes for cyclostephanoid diatoms.</title>
        <authorList>
            <person name="Roberts W.R."/>
            <person name="Alverson A.J."/>
        </authorList>
    </citation>
    <scope>NUCLEOTIDE SEQUENCE [LARGE SCALE GENOMIC DNA]</scope>
    <source>
        <strain evidence="2 3">AJA276-08</strain>
    </source>
</reference>
<protein>
    <submittedName>
        <fullName evidence="2">Uncharacterized protein</fullName>
    </submittedName>
</protein>
<evidence type="ECO:0000313" key="2">
    <source>
        <dbReference type="EMBL" id="KAL3776641.1"/>
    </source>
</evidence>
<comment type="caution">
    <text evidence="2">The sequence shown here is derived from an EMBL/GenBank/DDBJ whole genome shotgun (WGS) entry which is preliminary data.</text>
</comment>
<keyword evidence="1" id="KW-0812">Transmembrane</keyword>
<keyword evidence="1" id="KW-1133">Transmembrane helix</keyword>
<evidence type="ECO:0000313" key="3">
    <source>
        <dbReference type="Proteomes" id="UP001530315"/>
    </source>
</evidence>
<dbReference type="Proteomes" id="UP001530315">
    <property type="component" value="Unassembled WGS sequence"/>
</dbReference>